<evidence type="ECO:0000256" key="1">
    <source>
        <dbReference type="SAM" id="MobiDB-lite"/>
    </source>
</evidence>
<evidence type="ECO:0000313" key="2">
    <source>
        <dbReference type="EMBL" id="KKQ88154.1"/>
    </source>
</evidence>
<comment type="caution">
    <text evidence="2">The sequence shown here is derived from an EMBL/GenBank/DDBJ whole genome shotgun (WGS) entry which is preliminary data.</text>
</comment>
<name>A0A0G0NQL3_9BACT</name>
<feature type="compositionally biased region" description="Gly residues" evidence="1">
    <location>
        <begin position="10"/>
        <end position="35"/>
    </location>
</feature>
<dbReference type="Proteomes" id="UP000034893">
    <property type="component" value="Unassembled WGS sequence"/>
</dbReference>
<dbReference type="EMBL" id="LBVP01000026">
    <property type="protein sequence ID" value="KKQ88154.1"/>
    <property type="molecule type" value="Genomic_DNA"/>
</dbReference>
<organism evidence="2 3">
    <name type="scientific">Candidatus Curtissbacteria bacterium GW2011_GWC2_38_9</name>
    <dbReference type="NCBI Taxonomy" id="1618414"/>
    <lineage>
        <taxon>Bacteria</taxon>
        <taxon>Candidatus Curtissiibacteriota</taxon>
    </lineage>
</organism>
<proteinExistence type="predicted"/>
<protein>
    <submittedName>
        <fullName evidence="2">Uncharacterized protein</fullName>
    </submittedName>
</protein>
<feature type="region of interest" description="Disordered" evidence="1">
    <location>
        <begin position="1"/>
        <end position="39"/>
    </location>
</feature>
<reference evidence="2 3" key="1">
    <citation type="journal article" date="2015" name="Nature">
        <title>rRNA introns, odd ribosomes, and small enigmatic genomes across a large radiation of phyla.</title>
        <authorList>
            <person name="Brown C.T."/>
            <person name="Hug L.A."/>
            <person name="Thomas B.C."/>
            <person name="Sharon I."/>
            <person name="Castelle C.J."/>
            <person name="Singh A."/>
            <person name="Wilkins M.J."/>
            <person name="Williams K.H."/>
            <person name="Banfield J.F."/>
        </authorList>
    </citation>
    <scope>NUCLEOTIDE SEQUENCE [LARGE SCALE GENOMIC DNA]</scope>
</reference>
<gene>
    <name evidence="2" type="ORF">UT12_C0026G0001</name>
</gene>
<sequence length="90" mass="9851">MTYQQNDDNQGGGSWSGNDRGGSGGFRGRSGGSGGFNRAPRQMVDVSAMGIKCANCSNEIKELPFQPDPARLNTILCRDCLRKNRPPRRY</sequence>
<accession>A0A0G0NQL3</accession>
<evidence type="ECO:0000313" key="3">
    <source>
        <dbReference type="Proteomes" id="UP000034893"/>
    </source>
</evidence>
<dbReference type="AlphaFoldDB" id="A0A0G0NQL3"/>